<dbReference type="PANTHER" id="PTHR42705">
    <property type="entry name" value="BIFUNCTIONAL NON-HOMOLOGOUS END JOINING PROTEIN LIGD"/>
    <property type="match status" value="1"/>
</dbReference>
<feature type="region of interest" description="Disordered" evidence="1">
    <location>
        <begin position="189"/>
        <end position="224"/>
    </location>
</feature>
<dbReference type="NCBIfam" id="TIGR02777">
    <property type="entry name" value="LigD_PE_dom"/>
    <property type="match status" value="1"/>
</dbReference>
<reference evidence="4 5" key="1">
    <citation type="submission" date="2019-03" db="EMBL/GenBank/DDBJ databases">
        <title>Genomic Encyclopedia of Type Strains, Phase IV (KMG-IV): sequencing the most valuable type-strain genomes for metagenomic binning, comparative biology and taxonomic classification.</title>
        <authorList>
            <person name="Goeker M."/>
        </authorList>
    </citation>
    <scope>NUCLEOTIDE SEQUENCE [LARGE SCALE GENOMIC DNA]</scope>
    <source>
        <strain evidence="4 5">DSM 18555</strain>
    </source>
</reference>
<evidence type="ECO:0000259" key="2">
    <source>
        <dbReference type="Pfam" id="PF13298"/>
    </source>
</evidence>
<dbReference type="InterPro" id="IPR014144">
    <property type="entry name" value="LigD_PE_domain"/>
</dbReference>
<dbReference type="InterPro" id="IPR052171">
    <property type="entry name" value="NHEJ_LigD"/>
</dbReference>
<dbReference type="AlphaFoldDB" id="A0A4R6G1X4"/>
<evidence type="ECO:0000313" key="4">
    <source>
        <dbReference type="EMBL" id="TDN88257.1"/>
    </source>
</evidence>
<organism evidence="4 5">
    <name type="scientific">Herminiimonas fonticola</name>
    <dbReference type="NCBI Taxonomy" id="303380"/>
    <lineage>
        <taxon>Bacteria</taxon>
        <taxon>Pseudomonadati</taxon>
        <taxon>Pseudomonadota</taxon>
        <taxon>Betaproteobacteria</taxon>
        <taxon>Burkholderiales</taxon>
        <taxon>Oxalobacteraceae</taxon>
        <taxon>Herminiimonas</taxon>
    </lineage>
</organism>
<dbReference type="InterPro" id="IPR014145">
    <property type="entry name" value="LigD_pol_dom"/>
</dbReference>
<feature type="region of interest" description="Disordered" evidence="1">
    <location>
        <begin position="1"/>
        <end position="23"/>
    </location>
</feature>
<feature type="domain" description="DNA ligase D polymerase" evidence="3">
    <location>
        <begin position="252"/>
        <end position="502"/>
    </location>
</feature>
<dbReference type="EMBL" id="SNWF01000007">
    <property type="protein sequence ID" value="TDN88257.1"/>
    <property type="molecule type" value="Genomic_DNA"/>
</dbReference>
<sequence length="526" mass="58212">MASHPLKTYQGKRDFSVTPEPAAGGVAHPAARSFVIQKHWATQLHYDFRLELDGTMKSWAIPKGPSLDSKDRRLAVHVEDHPISYNSFEGRIPENQYGAGEVIIWDRGTWIPDGDPHQGYRDGHLQFALYGHKLHGKWVLIRMKGKGEKKETWLLIKEKDQYVRPAAEFSIVDAMPDSVADLDCEDVPARPNMTADGSDDVDRPGRTSAAADTPAAMASSPQSDVGARPVLYNKVHVSHPDRVVDADTGMKKIDLIRYYSLVAPFMMPHLKDRPVSVVRAPLGIDGELFFQKHLDAPMEGIALLDRSLDPEHASLIEIVDPMGLLSAAQINVIEFHTWNSRKTAINTPDRMTFDLDPGAGVAWEMTQEATLLMCSLLEQLGLPPFVKTSGGKGMHIVVPLQPLHDWKTVRDISHAIVLHAAAIYPMHFVAKSGAQNRIGKIYIDYLRNGFGATTVAAWSVRARPGLAVSVPVSRDEIAQLHGSAHWTIATIRTRLEQGNTPWNDYSKSAQNLAPVMQLLATRQGTQ</sequence>
<dbReference type="NCBIfam" id="TIGR02778">
    <property type="entry name" value="ligD_pol"/>
    <property type="match status" value="1"/>
</dbReference>
<dbReference type="GO" id="GO:0016874">
    <property type="term" value="F:ligase activity"/>
    <property type="evidence" value="ECO:0007669"/>
    <property type="project" value="UniProtKB-KW"/>
</dbReference>
<keyword evidence="4" id="KW-0436">Ligase</keyword>
<feature type="domain" description="DNA ligase D 3'-phosphoesterase" evidence="2">
    <location>
        <begin position="37"/>
        <end position="142"/>
    </location>
</feature>
<feature type="compositionally biased region" description="Low complexity" evidence="1">
    <location>
        <begin position="207"/>
        <end position="221"/>
    </location>
</feature>
<accession>A0A4R6G1X4</accession>
<evidence type="ECO:0000259" key="3">
    <source>
        <dbReference type="Pfam" id="PF21686"/>
    </source>
</evidence>
<protein>
    <submittedName>
        <fullName evidence="4">DNA ligase D</fullName>
    </submittedName>
</protein>
<dbReference type="Proteomes" id="UP000294737">
    <property type="component" value="Unassembled WGS sequence"/>
</dbReference>
<keyword evidence="5" id="KW-1185">Reference proteome</keyword>
<proteinExistence type="predicted"/>
<evidence type="ECO:0000313" key="5">
    <source>
        <dbReference type="Proteomes" id="UP000294737"/>
    </source>
</evidence>
<dbReference type="Gene3D" id="3.90.920.10">
    <property type="entry name" value="DNA primase, PRIM domain"/>
    <property type="match status" value="1"/>
</dbReference>
<dbReference type="RefSeq" id="WP_181666453.1">
    <property type="nucleotide sequence ID" value="NZ_SNWF01000007.1"/>
</dbReference>
<gene>
    <name evidence="4" type="ORF">EV677_2744</name>
</gene>
<dbReference type="Pfam" id="PF21686">
    <property type="entry name" value="LigD_Prim-Pol"/>
    <property type="match status" value="1"/>
</dbReference>
<dbReference type="PANTHER" id="PTHR42705:SF2">
    <property type="entry name" value="BIFUNCTIONAL NON-HOMOLOGOUS END JOINING PROTEIN LIGD"/>
    <property type="match status" value="1"/>
</dbReference>
<evidence type="ECO:0000256" key="1">
    <source>
        <dbReference type="SAM" id="MobiDB-lite"/>
    </source>
</evidence>
<comment type="caution">
    <text evidence="4">The sequence shown here is derived from an EMBL/GenBank/DDBJ whole genome shotgun (WGS) entry which is preliminary data.</text>
</comment>
<name>A0A4R6G1X4_9BURK</name>
<dbReference type="Pfam" id="PF13298">
    <property type="entry name" value="LigD_N"/>
    <property type="match status" value="1"/>
</dbReference>